<dbReference type="InterPro" id="IPR050800">
    <property type="entry name" value="ARTD/PARP"/>
</dbReference>
<evidence type="ECO:0000256" key="14">
    <source>
        <dbReference type="ARBA" id="ARBA00033987"/>
    </source>
</evidence>
<dbReference type="PANTHER" id="PTHR10459:SF60">
    <property type="entry name" value="POLY [ADP-RIBOSE] POLYMERASE 2"/>
    <property type="match status" value="1"/>
</dbReference>
<feature type="domain" description="WGR" evidence="19">
    <location>
        <begin position="11"/>
        <end position="111"/>
    </location>
</feature>
<keyword evidence="13" id="KW-0539">Nucleus</keyword>
<keyword evidence="16" id="KW-0175">Coiled coil</keyword>
<reference evidence="20 22" key="1">
    <citation type="submission" date="2008-03" db="EMBL/GenBank/DDBJ databases">
        <title>Annotation of Ixodes scapularis.</title>
        <authorList>
            <consortium name="Ixodes scapularis Genome Project Consortium"/>
            <person name="Caler E."/>
            <person name="Hannick L.I."/>
            <person name="Bidwell S."/>
            <person name="Joardar V."/>
            <person name="Thiagarajan M."/>
            <person name="Amedeo P."/>
            <person name="Galinsky K.J."/>
            <person name="Schobel S."/>
            <person name="Inman J."/>
            <person name="Hostetler J."/>
            <person name="Miller J."/>
            <person name="Hammond M."/>
            <person name="Megy K."/>
            <person name="Lawson D."/>
            <person name="Kodira C."/>
            <person name="Sutton G."/>
            <person name="Meyer J."/>
            <person name="Hill C.A."/>
            <person name="Birren B."/>
            <person name="Nene V."/>
            <person name="Collins F."/>
            <person name="Alarcon-Chaidez F."/>
            <person name="Wikel S."/>
            <person name="Strausberg R."/>
        </authorList>
    </citation>
    <scope>NUCLEOTIDE SEQUENCE [LARGE SCALE GENOMIC DNA]</scope>
    <source>
        <strain evidence="22">Wikel</strain>
        <strain evidence="20">Wikel colony</strain>
    </source>
</reference>
<dbReference type="Gene3D" id="3.90.228.10">
    <property type="match status" value="1"/>
</dbReference>
<evidence type="ECO:0000259" key="18">
    <source>
        <dbReference type="PROSITE" id="PS51060"/>
    </source>
</evidence>
<keyword evidence="11 15" id="KW-0520">NAD</keyword>
<feature type="domain" description="PARP alpha-helical" evidence="18">
    <location>
        <begin position="141"/>
        <end position="258"/>
    </location>
</feature>
<dbReference type="AlphaFoldDB" id="B7PA88"/>
<evidence type="ECO:0000256" key="16">
    <source>
        <dbReference type="SAM" id="Coils"/>
    </source>
</evidence>
<evidence type="ECO:0000256" key="11">
    <source>
        <dbReference type="ARBA" id="ARBA00023027"/>
    </source>
</evidence>
<evidence type="ECO:0000313" key="20">
    <source>
        <dbReference type="EMBL" id="EEC03510.1"/>
    </source>
</evidence>
<dbReference type="GO" id="GO:0003677">
    <property type="term" value="F:DNA binding"/>
    <property type="evidence" value="ECO:0007669"/>
    <property type="project" value="UniProtKB-KW"/>
</dbReference>
<dbReference type="PaxDb" id="6945-B7PA88"/>
<dbReference type="EMBL" id="DS670557">
    <property type="protein sequence ID" value="EEC03510.1"/>
    <property type="molecule type" value="Genomic_DNA"/>
</dbReference>
<dbReference type="PROSITE" id="PS51977">
    <property type="entry name" value="WGR"/>
    <property type="match status" value="1"/>
</dbReference>
<protein>
    <recommendedName>
        <fullName evidence="15">Poly [ADP-ribose] polymerase</fullName>
        <shortName evidence="15">PARP</shortName>
        <ecNumber evidence="15">2.4.2.-</ecNumber>
    </recommendedName>
</protein>
<dbReference type="Gene3D" id="1.20.142.10">
    <property type="entry name" value="Poly(ADP-ribose) polymerase, regulatory domain"/>
    <property type="match status" value="1"/>
</dbReference>
<evidence type="ECO:0000256" key="15">
    <source>
        <dbReference type="RuleBase" id="RU362114"/>
    </source>
</evidence>
<comment type="catalytic activity">
    <reaction evidence="14">
        <text>NAD(+) + (ADP-D-ribosyl)n-acceptor = nicotinamide + (ADP-D-ribosyl)n+1-acceptor + H(+).</text>
        <dbReference type="EC" id="2.4.2.30"/>
    </reaction>
</comment>
<dbReference type="STRING" id="6945.B7PA88"/>
<dbReference type="SUPFAM" id="SSF47587">
    <property type="entry name" value="Domain of poly(ADP-ribose) polymerase"/>
    <property type="match status" value="1"/>
</dbReference>
<comment type="subcellular location">
    <subcellularLocation>
        <location evidence="3">Nucleus</location>
    </subcellularLocation>
</comment>
<dbReference type="InterPro" id="IPR004102">
    <property type="entry name" value="Poly(ADP-ribose)pol_reg_dom"/>
</dbReference>
<keyword evidence="23" id="KW-1267">Proteomics identification</keyword>
<evidence type="ECO:0000313" key="22">
    <source>
        <dbReference type="Proteomes" id="UP000001555"/>
    </source>
</evidence>
<feature type="domain" description="PARP catalytic" evidence="17">
    <location>
        <begin position="267"/>
        <end position="485"/>
    </location>
</feature>
<dbReference type="EC" id="2.4.2.-" evidence="15"/>
<accession>B7PA88</accession>
<feature type="non-terminal residue" evidence="20">
    <location>
        <position position="1"/>
    </location>
</feature>
<dbReference type="InterPro" id="IPR036930">
    <property type="entry name" value="WGR_dom_sf"/>
</dbReference>
<dbReference type="Pfam" id="PF00644">
    <property type="entry name" value="PARP"/>
    <property type="match status" value="1"/>
</dbReference>
<dbReference type="PROSITE" id="PS51059">
    <property type="entry name" value="PARP_CATALYTIC"/>
    <property type="match status" value="1"/>
</dbReference>
<feature type="coiled-coil region" evidence="16">
    <location>
        <begin position="230"/>
        <end position="260"/>
    </location>
</feature>
<evidence type="ECO:0000256" key="9">
    <source>
        <dbReference type="ARBA" id="ARBA00022771"/>
    </source>
</evidence>
<keyword evidence="12" id="KW-0238">DNA-binding</keyword>
<dbReference type="Pfam" id="PF05406">
    <property type="entry name" value="WGR"/>
    <property type="match status" value="1"/>
</dbReference>
<keyword evidence="6" id="KW-0548">Nucleotidyltransferase</keyword>
<dbReference type="HOGENOM" id="CLU_004841_2_2_1"/>
<dbReference type="FunFam" id="1.20.142.10:FF:000001">
    <property type="entry name" value="Poly [ADP-ribose] polymerase"/>
    <property type="match status" value="1"/>
</dbReference>
<evidence type="ECO:0000256" key="8">
    <source>
        <dbReference type="ARBA" id="ARBA00022737"/>
    </source>
</evidence>
<dbReference type="InterPro" id="IPR008893">
    <property type="entry name" value="WGR_domain"/>
</dbReference>
<dbReference type="CDD" id="cd08003">
    <property type="entry name" value="WGR_PARP2_like"/>
    <property type="match status" value="1"/>
</dbReference>
<reference evidence="21" key="2">
    <citation type="submission" date="2020-05" db="UniProtKB">
        <authorList>
            <consortium name="EnsemblMetazoa"/>
        </authorList>
    </citation>
    <scope>IDENTIFICATION</scope>
    <source>
        <strain evidence="21">wikel</strain>
    </source>
</reference>
<keyword evidence="7" id="KW-0479">Metal-binding</keyword>
<organism>
    <name type="scientific">Ixodes scapularis</name>
    <name type="common">Black-legged tick</name>
    <name type="synonym">Deer tick</name>
    <dbReference type="NCBI Taxonomy" id="6945"/>
    <lineage>
        <taxon>Eukaryota</taxon>
        <taxon>Metazoa</taxon>
        <taxon>Ecdysozoa</taxon>
        <taxon>Arthropoda</taxon>
        <taxon>Chelicerata</taxon>
        <taxon>Arachnida</taxon>
        <taxon>Acari</taxon>
        <taxon>Parasitiformes</taxon>
        <taxon>Ixodida</taxon>
        <taxon>Ixodoidea</taxon>
        <taxon>Ixodidae</taxon>
        <taxon>Ixodinae</taxon>
        <taxon>Ixodes</taxon>
    </lineage>
</organism>
<keyword evidence="5 15" id="KW-0808">Transferase</keyword>
<dbReference type="SUPFAM" id="SSF142921">
    <property type="entry name" value="WGR domain-like"/>
    <property type="match status" value="1"/>
</dbReference>
<dbReference type="SUPFAM" id="SSF56399">
    <property type="entry name" value="ADP-ribosylation"/>
    <property type="match status" value="1"/>
</dbReference>
<dbReference type="GO" id="GO:0016779">
    <property type="term" value="F:nucleotidyltransferase activity"/>
    <property type="evidence" value="ECO:0007669"/>
    <property type="project" value="UniProtKB-KW"/>
</dbReference>
<dbReference type="SMART" id="SM00773">
    <property type="entry name" value="WGR"/>
    <property type="match status" value="1"/>
</dbReference>
<comment type="catalytic activity">
    <reaction evidence="2">
        <text>L-glutamyl-[protein] + NAD(+) = 5-O-(ADP-D-ribosyl)-L-glutamyl-[protein] + nicotinamide</text>
        <dbReference type="Rhea" id="RHEA:58224"/>
        <dbReference type="Rhea" id="RHEA-COMP:10208"/>
        <dbReference type="Rhea" id="RHEA-COMP:15089"/>
        <dbReference type="ChEBI" id="CHEBI:17154"/>
        <dbReference type="ChEBI" id="CHEBI:29973"/>
        <dbReference type="ChEBI" id="CHEBI:57540"/>
        <dbReference type="ChEBI" id="CHEBI:142540"/>
    </reaction>
</comment>
<dbReference type="EMBL" id="ABJB010831304">
    <property type="status" value="NOT_ANNOTATED_CDS"/>
    <property type="molecule type" value="Genomic_DNA"/>
</dbReference>
<evidence type="ECO:0007829" key="23">
    <source>
        <dbReference type="PeptideAtlas" id="B7PA88"/>
    </source>
</evidence>
<comment type="catalytic activity">
    <reaction evidence="1">
        <text>L-aspartyl-[protein] + NAD(+) = 4-O-(ADP-D-ribosyl)-L-aspartyl-[protein] + nicotinamide</text>
        <dbReference type="Rhea" id="RHEA:54424"/>
        <dbReference type="Rhea" id="RHEA-COMP:9867"/>
        <dbReference type="Rhea" id="RHEA-COMP:13832"/>
        <dbReference type="ChEBI" id="CHEBI:17154"/>
        <dbReference type="ChEBI" id="CHEBI:29961"/>
        <dbReference type="ChEBI" id="CHEBI:57540"/>
        <dbReference type="ChEBI" id="CHEBI:138102"/>
    </reaction>
</comment>
<dbReference type="Pfam" id="PF02877">
    <property type="entry name" value="PARP_reg"/>
    <property type="match status" value="1"/>
</dbReference>
<dbReference type="EnsemblMetazoa" id="ISCW017128-RA">
    <property type="protein sequence ID" value="ISCW017128-PA"/>
    <property type="gene ID" value="ISCW017128"/>
</dbReference>
<dbReference type="GO" id="GO:0005730">
    <property type="term" value="C:nucleolus"/>
    <property type="evidence" value="ECO:0000318"/>
    <property type="project" value="GO_Central"/>
</dbReference>
<dbReference type="VEuPathDB" id="VectorBase:ISCP_025625"/>
<evidence type="ECO:0000256" key="2">
    <source>
        <dbReference type="ARBA" id="ARBA00000459"/>
    </source>
</evidence>
<dbReference type="CDD" id="cd01437">
    <property type="entry name" value="parp_like"/>
    <property type="match status" value="1"/>
</dbReference>
<evidence type="ECO:0000313" key="21">
    <source>
        <dbReference type="EnsemblMetazoa" id="ISCW017128-PA"/>
    </source>
</evidence>
<dbReference type="VEuPathDB" id="VectorBase:ISCI017128"/>
<keyword evidence="9" id="KW-0863">Zinc-finger</keyword>
<evidence type="ECO:0000256" key="4">
    <source>
        <dbReference type="ARBA" id="ARBA00022676"/>
    </source>
</evidence>
<dbReference type="PROSITE" id="PS51060">
    <property type="entry name" value="PARP_ALPHA_HD"/>
    <property type="match status" value="1"/>
</dbReference>
<evidence type="ECO:0000256" key="3">
    <source>
        <dbReference type="ARBA" id="ARBA00004123"/>
    </source>
</evidence>
<keyword evidence="8" id="KW-0677">Repeat</keyword>
<keyword evidence="22" id="KW-1185">Reference proteome</keyword>
<evidence type="ECO:0000256" key="7">
    <source>
        <dbReference type="ARBA" id="ARBA00022723"/>
    </source>
</evidence>
<dbReference type="GO" id="GO:0006302">
    <property type="term" value="P:double-strand break repair"/>
    <property type="evidence" value="ECO:0000318"/>
    <property type="project" value="GO_Central"/>
</dbReference>
<name>B7PA88_IXOSC</name>
<dbReference type="GO" id="GO:0008270">
    <property type="term" value="F:zinc ion binding"/>
    <property type="evidence" value="ECO:0007669"/>
    <property type="project" value="UniProtKB-KW"/>
</dbReference>
<dbReference type="EMBL" id="ABJB010452284">
    <property type="status" value="NOT_ANNOTATED_CDS"/>
    <property type="molecule type" value="Genomic_DNA"/>
</dbReference>
<dbReference type="InterPro" id="IPR012317">
    <property type="entry name" value="Poly(ADP-ribose)pol_cat_dom"/>
</dbReference>
<evidence type="ECO:0000256" key="6">
    <source>
        <dbReference type="ARBA" id="ARBA00022695"/>
    </source>
</evidence>
<dbReference type="OrthoDB" id="429950at2759"/>
<dbReference type="GO" id="GO:0003950">
    <property type="term" value="F:NAD+ poly-ADP-ribosyltransferase activity"/>
    <property type="evidence" value="ECO:0000318"/>
    <property type="project" value="GO_Central"/>
</dbReference>
<sequence>VDPLCTQLQGEAVVYNEGCDVYDATLSQTSVQANQNKFFSLQLLKDKLYDIYYVWFHWGRLGEKGSCSLTPCEDDIVKAKLLFEQKQVLFLQKTRNEWENRRKFVKVPGKYNMLKMDYESSENESDKFENIVKEIHKSSNESRLQPSLTEVMRFISDVKAMEKNVVEMQFDIRKMPLGKLKKEQIQAGYKALRKIENCLDSACFGSSLTDACNEFYSCIPHAFGRRRPDVINTREKIQEKMQLLEALEDIEVAVRLHQNELKVKNIHPLDRFYASLHCELTELDKNDSDYQLVSWYLSSSHGETHMQYRLELQHLFRVNKSEHAARFVSLEPRMLLWHGSRASNWAGILSEGLRIAPSHVPSSGYMFDKGVYFADCVSKSANYCWPNPKVQEGILALCEVLEPWLLYKILSFLTVSTFMHVHVCLCASIDDFFFSYRPDGVVVPCGKLVKSALVHSANLHYNEYIVYNTNQIKIRYLVKVRFGKR</sequence>
<dbReference type="InterPro" id="IPR036616">
    <property type="entry name" value="Poly(ADP-ribose)pol_reg_dom_sf"/>
</dbReference>
<evidence type="ECO:0000256" key="5">
    <source>
        <dbReference type="ARBA" id="ARBA00022679"/>
    </source>
</evidence>
<keyword evidence="10" id="KW-0862">Zinc</keyword>
<evidence type="ECO:0000256" key="10">
    <source>
        <dbReference type="ARBA" id="ARBA00022833"/>
    </source>
</evidence>
<evidence type="ECO:0000256" key="1">
    <source>
        <dbReference type="ARBA" id="ARBA00000438"/>
    </source>
</evidence>
<dbReference type="PANTHER" id="PTHR10459">
    <property type="entry name" value="DNA LIGASE"/>
    <property type="match status" value="1"/>
</dbReference>
<evidence type="ECO:0000259" key="17">
    <source>
        <dbReference type="PROSITE" id="PS51059"/>
    </source>
</evidence>
<evidence type="ECO:0000256" key="12">
    <source>
        <dbReference type="ARBA" id="ARBA00023125"/>
    </source>
</evidence>
<dbReference type="InParanoid" id="B7PA88"/>
<dbReference type="VEuPathDB" id="VectorBase:ISCW017128"/>
<keyword evidence="4 15" id="KW-0328">Glycosyltransferase</keyword>
<evidence type="ECO:0000259" key="19">
    <source>
        <dbReference type="PROSITE" id="PS51977"/>
    </source>
</evidence>
<dbReference type="EMBL" id="ABJB011070254">
    <property type="status" value="NOT_ANNOTATED_CDS"/>
    <property type="molecule type" value="Genomic_DNA"/>
</dbReference>
<proteinExistence type="evidence at protein level"/>
<dbReference type="Proteomes" id="UP000001555">
    <property type="component" value="Unassembled WGS sequence"/>
</dbReference>
<evidence type="ECO:0000256" key="13">
    <source>
        <dbReference type="ARBA" id="ARBA00023242"/>
    </source>
</evidence>
<gene>
    <name evidence="20" type="ORF">IscW_ISCW017128</name>
</gene>